<dbReference type="InterPro" id="IPR030678">
    <property type="entry name" value="Peptide/Ni-bd"/>
</dbReference>
<evidence type="ECO:0000256" key="1">
    <source>
        <dbReference type="SAM" id="MobiDB-lite"/>
    </source>
</evidence>
<dbReference type="Gene3D" id="3.10.105.10">
    <property type="entry name" value="Dipeptide-binding Protein, Domain 3"/>
    <property type="match status" value="1"/>
</dbReference>
<dbReference type="GO" id="GO:1904680">
    <property type="term" value="F:peptide transmembrane transporter activity"/>
    <property type="evidence" value="ECO:0007669"/>
    <property type="project" value="TreeGrafter"/>
</dbReference>
<dbReference type="GO" id="GO:0015833">
    <property type="term" value="P:peptide transport"/>
    <property type="evidence" value="ECO:0007669"/>
    <property type="project" value="TreeGrafter"/>
</dbReference>
<dbReference type="CDD" id="cd08512">
    <property type="entry name" value="PBP2_NikA_DppA_OppA_like_7"/>
    <property type="match status" value="1"/>
</dbReference>
<dbReference type="KEGG" id="bte:BTH_II1442"/>
<dbReference type="HOGENOM" id="CLU_017028_7_2_4"/>
<reference evidence="3 4" key="1">
    <citation type="journal article" date="2005" name="BMC Genomics">
        <title>Bacterial genome adaptation to niches: divergence of the potential virulence genes in three Burkholderia species of different survival strategies.</title>
        <authorList>
            <person name="Kim H.S."/>
            <person name="Schell M.A."/>
            <person name="Yu Y."/>
            <person name="Ulrich R.L."/>
            <person name="Sarria S.H."/>
            <person name="Nierman W.C."/>
            <person name="DeShazer D."/>
        </authorList>
    </citation>
    <scope>NUCLEOTIDE SEQUENCE [LARGE SCALE GENOMIC DNA]</scope>
    <source>
        <strain evidence="4">ATCC 700388 / DSM 13276 / CCUG 48851 / CIP 106301 / E264</strain>
    </source>
</reference>
<dbReference type="GO" id="GO:0030288">
    <property type="term" value="C:outer membrane-bounded periplasmic space"/>
    <property type="evidence" value="ECO:0007669"/>
    <property type="project" value="UniProtKB-ARBA"/>
</dbReference>
<feature type="domain" description="Solute-binding protein family 5" evidence="2">
    <location>
        <begin position="111"/>
        <end position="468"/>
    </location>
</feature>
<keyword evidence="4" id="KW-1185">Reference proteome</keyword>
<evidence type="ECO:0000313" key="4">
    <source>
        <dbReference type="Proteomes" id="UP000001930"/>
    </source>
</evidence>
<evidence type="ECO:0000259" key="2">
    <source>
        <dbReference type="Pfam" id="PF00496"/>
    </source>
</evidence>
<dbReference type="Pfam" id="PF00496">
    <property type="entry name" value="SBP_bac_5"/>
    <property type="match status" value="1"/>
</dbReference>
<dbReference type="Gene3D" id="3.90.76.10">
    <property type="entry name" value="Dipeptide-binding Protein, Domain 1"/>
    <property type="match status" value="1"/>
</dbReference>
<gene>
    <name evidence="3" type="ordered locus">BTH_II1442</name>
</gene>
<proteinExistence type="predicted"/>
<dbReference type="Proteomes" id="UP000001930">
    <property type="component" value="Chromosome II"/>
</dbReference>
<name>Q2T5B1_BURTA</name>
<evidence type="ECO:0000313" key="3">
    <source>
        <dbReference type="EMBL" id="ABC36233.1"/>
    </source>
</evidence>
<dbReference type="SUPFAM" id="SSF53850">
    <property type="entry name" value="Periplasmic binding protein-like II"/>
    <property type="match status" value="1"/>
</dbReference>
<dbReference type="GO" id="GO:0043190">
    <property type="term" value="C:ATP-binding cassette (ABC) transporter complex"/>
    <property type="evidence" value="ECO:0007669"/>
    <property type="project" value="InterPro"/>
</dbReference>
<dbReference type="AlphaFoldDB" id="Q2T5B1"/>
<protein>
    <submittedName>
        <fullName evidence="3">ABC transporter, periplasmic substrate-binding protein</fullName>
    </submittedName>
</protein>
<feature type="region of interest" description="Disordered" evidence="1">
    <location>
        <begin position="1"/>
        <end position="27"/>
    </location>
</feature>
<dbReference type="PIRSF" id="PIRSF002741">
    <property type="entry name" value="MppA"/>
    <property type="match status" value="1"/>
</dbReference>
<dbReference type="Gene3D" id="3.40.190.10">
    <property type="entry name" value="Periplasmic binding protein-like II"/>
    <property type="match status" value="1"/>
</dbReference>
<accession>Q2T5B1</accession>
<sequence length="563" mass="61094">MRNTPAAPGGHPDASRNDCPTSNPLPHGARMKLSLPKLVTALAAASAFAAAPAPDACAAPPKDMFVMATLLDEFISLDPGEVYELVPEEYVANTYDRLVRVDLADPSKFDGDVAQSWRVSPDGLTFTFKLRAGLTFHSGNPVTADDVAWSIQRAALLDKGPAAVLAGIGLTKANALANVKKIDDLTVSVTTDRKYAPTFVLNVLGSWPASIVDKKLLLSHQQGNDFGNGWLKTHEAGSGAYRLVKWTAGDSIVLQRFDRYRLPLAMKRIVLRHVPEAASQRLMLESGDIDAARDLSPDDLAAVAKSGKAKVTPSPQATLLYLGLNTKNPTLAKPDVQEALKWLVDYNGIQSHVVKTTYKVHQTFMPEGFLGALNANPYKLDVAKAKALLAKAGVPNGFTVTMDVRNDYPYTEIAQAVQANFAQAGVKVQLIPGDNKQTLAKYRARQHDIYIGEWSADYIDPHSNAQGFAWNPDNSDQSSYKMLAWRNAWNIPQLTAQTDAALAEPSAAKRAQLYQAMQKEVLANSPFVILFEKVAQVATRPGVSGLEVGPINDLVSYRNLKKP</sequence>
<dbReference type="PANTHER" id="PTHR30290">
    <property type="entry name" value="PERIPLASMIC BINDING COMPONENT OF ABC TRANSPORTER"/>
    <property type="match status" value="1"/>
</dbReference>
<organism evidence="3 4">
    <name type="scientific">Burkholderia thailandensis (strain ATCC 700388 / DSM 13276 / CCUG 48851 / CIP 106301 / E264)</name>
    <dbReference type="NCBI Taxonomy" id="271848"/>
    <lineage>
        <taxon>Bacteria</taxon>
        <taxon>Pseudomonadati</taxon>
        <taxon>Pseudomonadota</taxon>
        <taxon>Betaproteobacteria</taxon>
        <taxon>Burkholderiales</taxon>
        <taxon>Burkholderiaceae</taxon>
        <taxon>Burkholderia</taxon>
        <taxon>pseudomallei group</taxon>
    </lineage>
</organism>
<dbReference type="EMBL" id="CP000085">
    <property type="protein sequence ID" value="ABC36233.1"/>
    <property type="molecule type" value="Genomic_DNA"/>
</dbReference>
<dbReference type="InterPro" id="IPR000914">
    <property type="entry name" value="SBP_5_dom"/>
</dbReference>
<dbReference type="PANTHER" id="PTHR30290:SF34">
    <property type="entry name" value="ABC TRANSPORTER, PERIPLASMIC OLIGO-PEPTIDE BINDING PROTEIN, PUTATIVE-RELATED"/>
    <property type="match status" value="1"/>
</dbReference>
<dbReference type="InterPro" id="IPR039424">
    <property type="entry name" value="SBP_5"/>
</dbReference>